<feature type="region of interest" description="Disordered" evidence="3">
    <location>
        <begin position="28"/>
        <end position="78"/>
    </location>
</feature>
<name>A0AAJ5YSW1_9BASI</name>
<proteinExistence type="predicted"/>
<keyword evidence="6" id="KW-1185">Reference proteome</keyword>
<comment type="subcellular location">
    <subcellularLocation>
        <location evidence="1">Nucleus</location>
        <location evidence="1">Nucleolus</location>
    </subcellularLocation>
</comment>
<evidence type="ECO:0000313" key="5">
    <source>
        <dbReference type="EMBL" id="WFC99167.1"/>
    </source>
</evidence>
<sequence length="234" mass="25689">MPSDYAEDDEALLFASRKAYKSAMNGLNAKTNSSQSFTDGADLLSLDSDPMNPPKLDMNTSATTKSKDRRKSNEAPDVTYSLQTIERGAVEPKRKRTKQEIQEYKSKSSGSGWYDMPAFAGARYAKGDARLESGKARYTGGDARAATEKEMRRQITAIRLRNALDPKRFYRGGSGTGSDKSIPKFAQLGTMIGGGLEPKSIVPRKERADSVVGELVNDAKSVSYAKKKFNEHLI</sequence>
<dbReference type="Pfam" id="PF08698">
    <property type="entry name" value="Fcf2"/>
    <property type="match status" value="1"/>
</dbReference>
<dbReference type="GO" id="GO:0003723">
    <property type="term" value="F:RNA binding"/>
    <property type="evidence" value="ECO:0007669"/>
    <property type="project" value="TreeGrafter"/>
</dbReference>
<gene>
    <name evidence="5" type="primary">fcf2</name>
    <name evidence="5" type="ORF">MYAM1_001909</name>
</gene>
<dbReference type="InterPro" id="IPR039883">
    <property type="entry name" value="Fcf2/DNTTIP2"/>
</dbReference>
<dbReference type="InterPro" id="IPR014810">
    <property type="entry name" value="Fcf2_C"/>
</dbReference>
<feature type="compositionally biased region" description="Polar residues" evidence="3">
    <location>
        <begin position="28"/>
        <end position="38"/>
    </location>
</feature>
<reference evidence="5 6" key="1">
    <citation type="submission" date="2023-03" db="EMBL/GenBank/DDBJ databases">
        <title>Mating type loci evolution in Malassezia.</title>
        <authorList>
            <person name="Coelho M.A."/>
        </authorList>
    </citation>
    <scope>NUCLEOTIDE SEQUENCE [LARGE SCALE GENOMIC DNA]</scope>
    <source>
        <strain evidence="5 6">CBS 9725</strain>
    </source>
</reference>
<evidence type="ECO:0000256" key="1">
    <source>
        <dbReference type="ARBA" id="ARBA00004604"/>
    </source>
</evidence>
<dbReference type="PANTHER" id="PTHR21686:SF12">
    <property type="entry name" value="DEOXYNUCLEOTIDYLTRANSFERASE TERMINAL-INTERACTING PROTEIN 2"/>
    <property type="match status" value="1"/>
</dbReference>
<dbReference type="GO" id="GO:0006396">
    <property type="term" value="P:RNA processing"/>
    <property type="evidence" value="ECO:0007669"/>
    <property type="project" value="TreeGrafter"/>
</dbReference>
<keyword evidence="2" id="KW-0539">Nucleus</keyword>
<evidence type="ECO:0000256" key="3">
    <source>
        <dbReference type="SAM" id="MobiDB-lite"/>
    </source>
</evidence>
<dbReference type="EMBL" id="CP119944">
    <property type="protein sequence ID" value="WFC99167.1"/>
    <property type="molecule type" value="Genomic_DNA"/>
</dbReference>
<evidence type="ECO:0000259" key="4">
    <source>
        <dbReference type="Pfam" id="PF08698"/>
    </source>
</evidence>
<evidence type="ECO:0000313" key="6">
    <source>
        <dbReference type="Proteomes" id="UP001219567"/>
    </source>
</evidence>
<dbReference type="PANTHER" id="PTHR21686">
    <property type="entry name" value="DEOXYNUCLEOTIDYLTRANSFERASE TERMINAL-INTERACTING PROTEIN 2"/>
    <property type="match status" value="1"/>
</dbReference>
<dbReference type="AlphaFoldDB" id="A0AAJ5YSW1"/>
<feature type="domain" description="Fcf2 pre-rRNA processing C-terminal" evidence="4">
    <location>
        <begin position="147"/>
        <end position="228"/>
    </location>
</feature>
<dbReference type="Proteomes" id="UP001219567">
    <property type="component" value="Chromosome 2"/>
</dbReference>
<protein>
    <submittedName>
        <fullName evidence="5">dTDP-fucopyranose mutase</fullName>
    </submittedName>
</protein>
<dbReference type="GO" id="GO:0005730">
    <property type="term" value="C:nucleolus"/>
    <property type="evidence" value="ECO:0007669"/>
    <property type="project" value="UniProtKB-SubCell"/>
</dbReference>
<evidence type="ECO:0000256" key="2">
    <source>
        <dbReference type="ARBA" id="ARBA00023242"/>
    </source>
</evidence>
<accession>A0AAJ5YSW1</accession>
<organism evidence="5 6">
    <name type="scientific">Malassezia yamatoensis</name>
    <dbReference type="NCBI Taxonomy" id="253288"/>
    <lineage>
        <taxon>Eukaryota</taxon>
        <taxon>Fungi</taxon>
        <taxon>Dikarya</taxon>
        <taxon>Basidiomycota</taxon>
        <taxon>Ustilaginomycotina</taxon>
        <taxon>Malasseziomycetes</taxon>
        <taxon>Malasseziales</taxon>
        <taxon>Malasseziaceae</taxon>
        <taxon>Malassezia</taxon>
    </lineage>
</organism>